<feature type="compositionally biased region" description="Polar residues" evidence="1">
    <location>
        <begin position="69"/>
        <end position="79"/>
    </location>
</feature>
<evidence type="ECO:0000313" key="2">
    <source>
        <dbReference type="Proteomes" id="UP000694843"/>
    </source>
</evidence>
<accession>A0A8B7NHY8</accession>
<dbReference type="Proteomes" id="UP000694843">
    <property type="component" value="Unplaced"/>
</dbReference>
<evidence type="ECO:0000256" key="1">
    <source>
        <dbReference type="SAM" id="MobiDB-lite"/>
    </source>
</evidence>
<dbReference type="AlphaFoldDB" id="A0A8B7NHY8"/>
<feature type="non-terminal residue" evidence="3">
    <location>
        <position position="259"/>
    </location>
</feature>
<proteinExistence type="predicted"/>
<sequence>MFRRIKKEQPTTSINFSIDQVINQEDEIDEFLPKPHSSSHLSSIFDDPPIAQLASSRTSLNYVPPRQPNEASSAATDSLSGAGLSNPGVTDSNPVLLAVKVEVTLIHNSTDRNEQIGAVVSCVLSPKQNNSPCVWLLYQNPKNPIAKILVDKTLQLSVISHDSLQVFDALRQKWWLLKTAPEQLVLLLLQVYICKSIAGSDSTAVELLSPSLAGTSGFTALQVNDWTEVCLRNIAVGPTGRIRQSYSNGGEKQRLRVAA</sequence>
<feature type="region of interest" description="Disordered" evidence="1">
    <location>
        <begin position="60"/>
        <end position="86"/>
    </location>
</feature>
<organism evidence="2 3">
    <name type="scientific">Hyalella azteca</name>
    <name type="common">Amphipod</name>
    <dbReference type="NCBI Taxonomy" id="294128"/>
    <lineage>
        <taxon>Eukaryota</taxon>
        <taxon>Metazoa</taxon>
        <taxon>Ecdysozoa</taxon>
        <taxon>Arthropoda</taxon>
        <taxon>Crustacea</taxon>
        <taxon>Multicrustacea</taxon>
        <taxon>Malacostraca</taxon>
        <taxon>Eumalacostraca</taxon>
        <taxon>Peracarida</taxon>
        <taxon>Amphipoda</taxon>
        <taxon>Senticaudata</taxon>
        <taxon>Talitrida</taxon>
        <taxon>Talitroidea</taxon>
        <taxon>Hyalellidae</taxon>
        <taxon>Hyalella</taxon>
    </lineage>
</organism>
<evidence type="ECO:0000313" key="3">
    <source>
        <dbReference type="RefSeq" id="XP_018013257.1"/>
    </source>
</evidence>
<name>A0A8B7NHY8_HYAAZ</name>
<dbReference type="OrthoDB" id="10671110at2759"/>
<keyword evidence="2" id="KW-1185">Reference proteome</keyword>
<dbReference type="KEGG" id="hazt:108670306"/>
<protein>
    <submittedName>
        <fullName evidence="3">Uncharacterized protein LOC108670306</fullName>
    </submittedName>
</protein>
<gene>
    <name evidence="3" type="primary">LOC108670306</name>
</gene>
<dbReference type="GeneID" id="108670306"/>
<reference evidence="3" key="1">
    <citation type="submission" date="2025-08" db="UniProtKB">
        <authorList>
            <consortium name="RefSeq"/>
        </authorList>
    </citation>
    <scope>IDENTIFICATION</scope>
</reference>
<dbReference type="RefSeq" id="XP_018013257.1">
    <property type="nucleotide sequence ID" value="XM_018157768.2"/>
</dbReference>